<dbReference type="Pfam" id="PF00085">
    <property type="entry name" value="Thioredoxin"/>
    <property type="match status" value="1"/>
</dbReference>
<dbReference type="AlphaFoldDB" id="A0A8J1URA0"/>
<dbReference type="Gene3D" id="1.20.1150.12">
    <property type="entry name" value="Endoplasmic reticulum resident protein 29, C-terminal domain"/>
    <property type="match status" value="1"/>
</dbReference>
<dbReference type="SUPFAM" id="SSF47933">
    <property type="entry name" value="ERP29 C domain-like"/>
    <property type="match status" value="1"/>
</dbReference>
<dbReference type="SUPFAM" id="SSF52833">
    <property type="entry name" value="Thioredoxin-like"/>
    <property type="match status" value="2"/>
</dbReference>
<dbReference type="GO" id="GO:0003756">
    <property type="term" value="F:protein disulfide isomerase activity"/>
    <property type="evidence" value="ECO:0007669"/>
    <property type="project" value="TreeGrafter"/>
</dbReference>
<dbReference type="InterPro" id="IPR013766">
    <property type="entry name" value="Thioredoxin_domain"/>
</dbReference>
<evidence type="ECO:0000313" key="1">
    <source>
        <dbReference type="EMBL" id="CAH1778741.1"/>
    </source>
</evidence>
<evidence type="ECO:0000313" key="2">
    <source>
        <dbReference type="Proteomes" id="UP000749559"/>
    </source>
</evidence>
<dbReference type="Proteomes" id="UP000749559">
    <property type="component" value="Unassembled WGS sequence"/>
</dbReference>
<dbReference type="InterPro" id="IPR036249">
    <property type="entry name" value="Thioredoxin-like_sf"/>
</dbReference>
<comment type="caution">
    <text evidence="1">The sequence shown here is derived from an EMBL/GenBank/DDBJ whole genome shotgun (WGS) entry which is preliminary data.</text>
</comment>
<accession>A0A8J1URA0</accession>
<name>A0A8J1URA0_OWEFU</name>
<dbReference type="InterPro" id="IPR036356">
    <property type="entry name" value="ERp29_C_sf"/>
</dbReference>
<dbReference type="InterPro" id="IPR051063">
    <property type="entry name" value="PDI"/>
</dbReference>
<proteinExistence type="predicted"/>
<dbReference type="CDD" id="cd02961">
    <property type="entry name" value="PDI_a_family"/>
    <property type="match status" value="1"/>
</dbReference>
<dbReference type="GO" id="GO:0005783">
    <property type="term" value="C:endoplasmic reticulum"/>
    <property type="evidence" value="ECO:0007669"/>
    <property type="project" value="TreeGrafter"/>
</dbReference>
<gene>
    <name evidence="1" type="ORF">OFUS_LOCUS5614</name>
</gene>
<dbReference type="Gene3D" id="3.40.30.10">
    <property type="entry name" value="Glutaredoxin"/>
    <property type="match status" value="2"/>
</dbReference>
<dbReference type="OrthoDB" id="10264505at2759"/>
<keyword evidence="2" id="KW-1185">Reference proteome</keyword>
<dbReference type="GO" id="GO:0006457">
    <property type="term" value="P:protein folding"/>
    <property type="evidence" value="ECO:0007669"/>
    <property type="project" value="TreeGrafter"/>
</dbReference>
<sequence>MDISGLLTTFIILLNLLKDGRSIYRVPLLDVSMIDEFIDESRDKLYIILFYSSVGCLDCRDAMKEFQDAAEPFNDPRADVEFAQIDTLRDKYVEMRFNARMIPLVIYYLPGSTEPLKLDPDEAITKKNLLDLVSKNIKMKPSKKPPSITYTSKLVSNIERINKVLEEKMASVLLLFYATGCTKECQYFEEAAQAFKNEVRVLFLRINVNDKPKLIKQLDLRSNPSVKWYDRKKEGRSKEFIGTITVDKLVTFVNDQAMLARNKDGTLKEKAATSPEMNVVVEMNIGNLLAGDINAITAVKGEGRRLKAETNYDEYYLNYYMEIVDGLHDHGEKGLKEESAQIDAILINADPKKESRRLDDATKKKNILDVFYAAAAKNMFQNMNINAGDINRVQLDELPKARVAPPIRGHREL</sequence>
<protein>
    <submittedName>
        <fullName evidence="1">Uncharacterized protein</fullName>
    </submittedName>
</protein>
<dbReference type="EMBL" id="CAIIXF020000003">
    <property type="protein sequence ID" value="CAH1778741.1"/>
    <property type="molecule type" value="Genomic_DNA"/>
</dbReference>
<reference evidence="1" key="1">
    <citation type="submission" date="2022-03" db="EMBL/GenBank/DDBJ databases">
        <authorList>
            <person name="Martin C."/>
        </authorList>
    </citation>
    <scope>NUCLEOTIDE SEQUENCE</scope>
</reference>
<dbReference type="PANTHER" id="PTHR45672">
    <property type="entry name" value="PROTEIN DISULFIDE-ISOMERASE C17H9.14C-RELATED"/>
    <property type="match status" value="1"/>
</dbReference>
<organism evidence="1 2">
    <name type="scientific">Owenia fusiformis</name>
    <name type="common">Polychaete worm</name>
    <dbReference type="NCBI Taxonomy" id="6347"/>
    <lineage>
        <taxon>Eukaryota</taxon>
        <taxon>Metazoa</taxon>
        <taxon>Spiralia</taxon>
        <taxon>Lophotrochozoa</taxon>
        <taxon>Annelida</taxon>
        <taxon>Polychaeta</taxon>
        <taxon>Sedentaria</taxon>
        <taxon>Canalipalpata</taxon>
        <taxon>Sabellida</taxon>
        <taxon>Oweniida</taxon>
        <taxon>Oweniidae</taxon>
        <taxon>Owenia</taxon>
    </lineage>
</organism>
<dbReference type="PANTHER" id="PTHR45672:SF11">
    <property type="entry name" value="PROTEIN DISULFIDE-ISOMERASE C17H9.14C"/>
    <property type="match status" value="1"/>
</dbReference>